<evidence type="ECO:0000313" key="3">
    <source>
        <dbReference type="EMBL" id="RUO64818.1"/>
    </source>
</evidence>
<name>A0A432YT45_9GAMM</name>
<dbReference type="InterPro" id="IPR025164">
    <property type="entry name" value="Toastrack_DUF4097"/>
</dbReference>
<dbReference type="RefSeq" id="WP_126782966.1">
    <property type="nucleotide sequence ID" value="NZ_PIQC01000009.1"/>
</dbReference>
<evidence type="ECO:0000259" key="2">
    <source>
        <dbReference type="Pfam" id="PF13349"/>
    </source>
</evidence>
<gene>
    <name evidence="3" type="ORF">CWI78_11635</name>
</gene>
<proteinExistence type="predicted"/>
<feature type="signal peptide" evidence="1">
    <location>
        <begin position="1"/>
        <end position="20"/>
    </location>
</feature>
<feature type="chain" id="PRO_5019289094" description="DUF4097 domain-containing protein" evidence="1">
    <location>
        <begin position="21"/>
        <end position="320"/>
    </location>
</feature>
<evidence type="ECO:0000313" key="4">
    <source>
        <dbReference type="Proteomes" id="UP000288058"/>
    </source>
</evidence>
<dbReference type="OrthoDB" id="6194490at2"/>
<sequence length="320" mass="33814">MKKILAIVGLSLLMFGSAIAAQEKVDETLAVSPAARVSIDNMRGKVELIVNDKDEIRVVGKLDEKAEAFVFEQRGTGVHINVKVPEQRGFNLSSDDSEGSDLKIYLPSSMDISVNGVSMDVTAKEFEGGLEVRLVSGDIEVKSIKNRVLLKTVSGDIDAEDLSGSVRFETVSGDIMDVNNGSESATYQSVSGDITSQSDSIAELTVQSVSGDIDVKAGVLRKGKVTTVSGDAILTAGLHGSARLESSSVSGDLTFKWMGDIHSSFDIKSNAGGEITNRLTDDKANEAEWGPSSRLEFSVGEGSADVSATTVSGEITLDNN</sequence>
<keyword evidence="1" id="KW-0732">Signal</keyword>
<evidence type="ECO:0000256" key="1">
    <source>
        <dbReference type="SAM" id="SignalP"/>
    </source>
</evidence>
<accession>A0A432YT45</accession>
<dbReference type="AlphaFoldDB" id="A0A432YT45"/>
<organism evidence="3 4">
    <name type="scientific">Idiomarina ramblicola</name>
    <dbReference type="NCBI Taxonomy" id="263724"/>
    <lineage>
        <taxon>Bacteria</taxon>
        <taxon>Pseudomonadati</taxon>
        <taxon>Pseudomonadota</taxon>
        <taxon>Gammaproteobacteria</taxon>
        <taxon>Alteromonadales</taxon>
        <taxon>Idiomarinaceae</taxon>
        <taxon>Idiomarina</taxon>
    </lineage>
</organism>
<protein>
    <recommendedName>
        <fullName evidence="2">DUF4097 domain-containing protein</fullName>
    </recommendedName>
</protein>
<reference evidence="4" key="1">
    <citation type="journal article" date="2018" name="Front. Microbiol.">
        <title>Genome-Based Analysis Reveals the Taxonomy and Diversity of the Family Idiomarinaceae.</title>
        <authorList>
            <person name="Liu Y."/>
            <person name="Lai Q."/>
            <person name="Shao Z."/>
        </authorList>
    </citation>
    <scope>NUCLEOTIDE SEQUENCE [LARGE SCALE GENOMIC DNA]</scope>
    <source>
        <strain evidence="4">R22</strain>
    </source>
</reference>
<feature type="domain" description="DUF4097" evidence="2">
    <location>
        <begin position="36"/>
        <end position="317"/>
    </location>
</feature>
<keyword evidence="4" id="KW-1185">Reference proteome</keyword>
<dbReference type="Proteomes" id="UP000288058">
    <property type="component" value="Unassembled WGS sequence"/>
</dbReference>
<comment type="caution">
    <text evidence="3">The sequence shown here is derived from an EMBL/GenBank/DDBJ whole genome shotgun (WGS) entry which is preliminary data.</text>
</comment>
<dbReference type="Pfam" id="PF13349">
    <property type="entry name" value="DUF4097"/>
    <property type="match status" value="1"/>
</dbReference>
<dbReference type="EMBL" id="PIQC01000009">
    <property type="protein sequence ID" value="RUO64818.1"/>
    <property type="molecule type" value="Genomic_DNA"/>
</dbReference>